<reference evidence="11 12" key="1">
    <citation type="submission" date="2020-05" db="EMBL/GenBank/DDBJ databases">
        <authorList>
            <person name="Ruan W."/>
            <person name="Jeon C.O."/>
            <person name="Chun B.H."/>
        </authorList>
    </citation>
    <scope>NUCLEOTIDE SEQUENCE [LARGE SCALE GENOMIC DNA]</scope>
    <source>
        <strain evidence="11 12">TBZ9</strain>
    </source>
</reference>
<dbReference type="InterPro" id="IPR023471">
    <property type="entry name" value="CtaG/Cox11_dom_sf"/>
</dbReference>
<dbReference type="GO" id="GO:0005886">
    <property type="term" value="C:plasma membrane"/>
    <property type="evidence" value="ECO:0007669"/>
    <property type="project" value="UniProtKB-SubCell"/>
</dbReference>
<dbReference type="Pfam" id="PF04442">
    <property type="entry name" value="CtaG_Cox11"/>
    <property type="match status" value="1"/>
</dbReference>
<evidence type="ECO:0000256" key="6">
    <source>
        <dbReference type="ARBA" id="ARBA00022968"/>
    </source>
</evidence>
<evidence type="ECO:0000313" key="11">
    <source>
        <dbReference type="EMBL" id="NOG31911.1"/>
    </source>
</evidence>
<keyword evidence="12" id="KW-1185">Reference proteome</keyword>
<keyword evidence="9 10" id="KW-0472">Membrane</keyword>
<comment type="subcellular location">
    <subcellularLocation>
        <location evidence="2">Cell inner membrane</location>
        <topology evidence="2">Single-pass type II membrane protein</topology>
        <orientation evidence="2">Periplasmic side</orientation>
    </subcellularLocation>
</comment>
<comment type="caution">
    <text evidence="11">The sequence shown here is derived from an EMBL/GenBank/DDBJ whole genome shotgun (WGS) entry which is preliminary data.</text>
</comment>
<evidence type="ECO:0000256" key="8">
    <source>
        <dbReference type="ARBA" id="ARBA00023008"/>
    </source>
</evidence>
<name>A0A7Y3TX74_9GAMM</name>
<evidence type="ECO:0000313" key="12">
    <source>
        <dbReference type="Proteomes" id="UP000588806"/>
    </source>
</evidence>
<keyword evidence="5 10" id="KW-0812">Transmembrane</keyword>
<comment type="function">
    <text evidence="1">Exerts its effect at some terminal stage of cytochrome c oxidase synthesis, probably by being involved in the insertion of the copper B into subunit I.</text>
</comment>
<evidence type="ECO:0000256" key="5">
    <source>
        <dbReference type="ARBA" id="ARBA00022692"/>
    </source>
</evidence>
<evidence type="ECO:0000256" key="3">
    <source>
        <dbReference type="ARBA" id="ARBA00009620"/>
    </source>
</evidence>
<reference evidence="11 12" key="2">
    <citation type="submission" date="2020-06" db="EMBL/GenBank/DDBJ databases">
        <title>Halomonas songnenensis sp. nov., a moderately halophilic bacterium isolated from saline and alkaline soils.</title>
        <authorList>
            <person name="Jiang J."/>
            <person name="Pan Y."/>
        </authorList>
    </citation>
    <scope>NUCLEOTIDE SEQUENCE [LARGE SCALE GENOMIC DNA]</scope>
    <source>
        <strain evidence="11 12">TBZ9</strain>
    </source>
</reference>
<dbReference type="RefSeq" id="WP_171702371.1">
    <property type="nucleotide sequence ID" value="NZ_JABFHI010000003.1"/>
</dbReference>
<keyword evidence="7 10" id="KW-1133">Transmembrane helix</keyword>
<evidence type="ECO:0000256" key="7">
    <source>
        <dbReference type="ARBA" id="ARBA00022989"/>
    </source>
</evidence>
<evidence type="ECO:0000256" key="9">
    <source>
        <dbReference type="ARBA" id="ARBA00023136"/>
    </source>
</evidence>
<proteinExistence type="inferred from homology"/>
<keyword evidence="8" id="KW-0186">Copper</keyword>
<dbReference type="Proteomes" id="UP000588806">
    <property type="component" value="Unassembled WGS sequence"/>
</dbReference>
<dbReference type="GO" id="GO:0005507">
    <property type="term" value="F:copper ion binding"/>
    <property type="evidence" value="ECO:0007669"/>
    <property type="project" value="InterPro"/>
</dbReference>
<dbReference type="InterPro" id="IPR007533">
    <property type="entry name" value="Cyt_c_oxidase_assmbl_CtaG"/>
</dbReference>
<accession>A0A7Y3TX74</accession>
<dbReference type="AlphaFoldDB" id="A0A7Y3TX74"/>
<evidence type="ECO:0000256" key="1">
    <source>
        <dbReference type="ARBA" id="ARBA00004007"/>
    </source>
</evidence>
<dbReference type="NCBIfam" id="NF003465">
    <property type="entry name" value="PRK05089.1"/>
    <property type="match status" value="1"/>
</dbReference>
<organism evidence="11 12">
    <name type="scientific">Vreelandella azerica</name>
    <dbReference type="NCBI Taxonomy" id="2732867"/>
    <lineage>
        <taxon>Bacteria</taxon>
        <taxon>Pseudomonadati</taxon>
        <taxon>Pseudomonadota</taxon>
        <taxon>Gammaproteobacteria</taxon>
        <taxon>Oceanospirillales</taxon>
        <taxon>Halomonadaceae</taxon>
        <taxon>Vreelandella</taxon>
    </lineage>
</organism>
<protein>
    <recommendedName>
        <fullName evidence="4">Cytochrome c oxidase assembly protein CtaG</fullName>
    </recommendedName>
</protein>
<dbReference type="PANTHER" id="PTHR21320:SF3">
    <property type="entry name" value="CYTOCHROME C OXIDASE ASSEMBLY PROTEIN COX11, MITOCHONDRIAL-RELATED"/>
    <property type="match status" value="1"/>
</dbReference>
<dbReference type="EMBL" id="JABFHI010000003">
    <property type="protein sequence ID" value="NOG31911.1"/>
    <property type="molecule type" value="Genomic_DNA"/>
</dbReference>
<dbReference type="SUPFAM" id="SSF110111">
    <property type="entry name" value="Ctag/Cox11"/>
    <property type="match status" value="1"/>
</dbReference>
<keyword evidence="6" id="KW-0735">Signal-anchor</keyword>
<feature type="transmembrane region" description="Helical" evidence="10">
    <location>
        <begin position="14"/>
        <end position="35"/>
    </location>
</feature>
<gene>
    <name evidence="11" type="ORF">HLB35_09325</name>
</gene>
<sequence length="188" mass="20290">MRTTQARAGVRRTVIKTLCVLVGMVGFTLALIPLYDVFCEITGLNGKTASSAQVVSAGEVDKSREVRVQLVTRTGTGLSWQLQALDPVITVHPGEISQAMFRFTNLGDITSSGKAVPSITPSAGAEHFRKVECFCFQQQSLMAGETLQLPLVFQIAPDLPEHIKTLTLAYSLYPSDEDEVVALGGAYD</sequence>
<evidence type="ECO:0000256" key="2">
    <source>
        <dbReference type="ARBA" id="ARBA00004382"/>
    </source>
</evidence>
<dbReference type="Gene3D" id="2.60.370.10">
    <property type="entry name" value="Ctag/Cox11"/>
    <property type="match status" value="1"/>
</dbReference>
<evidence type="ECO:0000256" key="4">
    <source>
        <dbReference type="ARBA" id="ARBA00015384"/>
    </source>
</evidence>
<comment type="similarity">
    <text evidence="3">Belongs to the COX11/CtaG family.</text>
</comment>
<dbReference type="PIRSF" id="PIRSF005413">
    <property type="entry name" value="COX11"/>
    <property type="match status" value="1"/>
</dbReference>
<dbReference type="PANTHER" id="PTHR21320">
    <property type="entry name" value="CYTOCHROME C OXIDASE ASSEMBLY PROTEIN COX11-RELATED"/>
    <property type="match status" value="1"/>
</dbReference>
<evidence type="ECO:0000256" key="10">
    <source>
        <dbReference type="SAM" id="Phobius"/>
    </source>
</evidence>